<comment type="caution">
    <text evidence="2">The sequence shown here is derived from an EMBL/GenBank/DDBJ whole genome shotgun (WGS) entry which is preliminary data.</text>
</comment>
<accession>A0A3A9WVA6</accession>
<proteinExistence type="predicted"/>
<feature type="compositionally biased region" description="Pro residues" evidence="1">
    <location>
        <begin position="92"/>
        <end position="103"/>
    </location>
</feature>
<feature type="region of interest" description="Disordered" evidence="1">
    <location>
        <begin position="1"/>
        <end position="113"/>
    </location>
</feature>
<evidence type="ECO:0000256" key="1">
    <source>
        <dbReference type="SAM" id="MobiDB-lite"/>
    </source>
</evidence>
<gene>
    <name evidence="2" type="ORF">D7319_09705</name>
</gene>
<sequence length="113" mass="11887">MDVLGRAVPQDYRPPCAALPPLLPPRAPPPSASPPPPPWPPCPPWPPRSSGPRGWPPDCDAGRLRRGGKTSAGVGTGRRAGRRGDCCCSPFSSPPPPGVPGPWEPLDVTINRH</sequence>
<evidence type="ECO:0000313" key="3">
    <source>
        <dbReference type="Proteomes" id="UP000275024"/>
    </source>
</evidence>
<protein>
    <submittedName>
        <fullName evidence="2">Uncharacterized protein</fullName>
    </submittedName>
</protein>
<name>A0A3A9WVA6_9ACTN</name>
<feature type="compositionally biased region" description="Pro residues" evidence="1">
    <location>
        <begin position="17"/>
        <end position="49"/>
    </location>
</feature>
<dbReference type="EMBL" id="RBDX01000006">
    <property type="protein sequence ID" value="RKN10047.1"/>
    <property type="molecule type" value="Genomic_DNA"/>
</dbReference>
<reference evidence="2 3" key="1">
    <citation type="submission" date="2018-09" db="EMBL/GenBank/DDBJ databases">
        <title>Streptomyces sp. nov. DS1-2, an endophytic actinomycete isolated from roots of Dendrobium scabrilingue.</title>
        <authorList>
            <person name="Kuncharoen N."/>
            <person name="Kudo T."/>
            <person name="Ohkuma M."/>
            <person name="Yuki M."/>
            <person name="Tanasupawat S."/>
        </authorList>
    </citation>
    <scope>NUCLEOTIDE SEQUENCE [LARGE SCALE GENOMIC DNA]</scope>
    <source>
        <strain evidence="2 3">AZ1-7</strain>
    </source>
</reference>
<evidence type="ECO:0000313" key="2">
    <source>
        <dbReference type="EMBL" id="RKN10047.1"/>
    </source>
</evidence>
<organism evidence="2 3">
    <name type="scientific">Streptomyces radicis</name>
    <dbReference type="NCBI Taxonomy" id="1750517"/>
    <lineage>
        <taxon>Bacteria</taxon>
        <taxon>Bacillati</taxon>
        <taxon>Actinomycetota</taxon>
        <taxon>Actinomycetes</taxon>
        <taxon>Kitasatosporales</taxon>
        <taxon>Streptomycetaceae</taxon>
        <taxon>Streptomyces</taxon>
    </lineage>
</organism>
<dbReference type="Proteomes" id="UP000275024">
    <property type="component" value="Unassembled WGS sequence"/>
</dbReference>
<dbReference type="AlphaFoldDB" id="A0A3A9WVA6"/>